<dbReference type="AlphaFoldDB" id="A0A0A0LMM9"/>
<dbReference type="OMA" id="ELQWDNM"/>
<accession>A0A0A0LMM9</accession>
<proteinExistence type="predicted"/>
<dbReference type="PANTHER" id="PTHR36722">
    <property type="entry name" value="TYPE 2 DNA TOPOISOMERASE 6 SUBUNIT B-LIKE"/>
    <property type="match status" value="1"/>
</dbReference>
<evidence type="ECO:0008006" key="3">
    <source>
        <dbReference type="Google" id="ProtNLM"/>
    </source>
</evidence>
<sequence length="474" mass="52874">MEFASLQDLYLHLISSAIRRCICSERLCRLSVLLQRSPASDPPLVRISISDTGHGNCIQEFQDLKCPVEGILAETWDGIVYVRTTNISDPEISCYQLNLKENVTTRKPIRLPSNIKHAVKFSGTEVCLFVSESVDVLLAEINCLFHQILILKVPNIAMEVVADGQDTSGSLNDAVFLENLFSGSSFTASTLDLLKLGLEDFVLRHGSSSMCNSCFPNRDELKSGGGMVCEDKHKITKLVVEAAVVIGEISNLTNNCFGAGCSDTKVLCFKDFAPCSISEAFLKALTFIDWKRHGLTLECAINQRRHALLKWEQTPLSFHIHIVVHYYHKLVANATPVVQQTRFDKKLISKAVQLALEDFKNKHAGFLLSVDNLKISRFAPDLAKAMAGLVLYSNDMDFKKECLAILGLQPHQSGGEVVEETIKKKIISVIEKNDQRPQGIKEVAHLLFKDGRQKLQVVDNDNEYCMDDFDPMNL</sequence>
<keyword evidence="2" id="KW-1185">Reference proteome</keyword>
<dbReference type="GO" id="GO:0000793">
    <property type="term" value="C:condensed chromosome"/>
    <property type="evidence" value="ECO:0000318"/>
    <property type="project" value="GO_Central"/>
</dbReference>
<dbReference type="InterPro" id="IPR034566">
    <property type="entry name" value="MTOPVIB_plant"/>
</dbReference>
<dbReference type="PANTHER" id="PTHR36722:SF1">
    <property type="entry name" value="TYPE 2 DNA TOPOISOMERASE 6 SUBUNIT B-LIKE"/>
    <property type="match status" value="1"/>
</dbReference>
<protein>
    <recommendedName>
        <fullName evidence="3">Type 2 DNA topoisomerase 6 subunit B-like</fullName>
    </recommendedName>
</protein>
<evidence type="ECO:0000313" key="2">
    <source>
        <dbReference type="Proteomes" id="UP000029981"/>
    </source>
</evidence>
<name>A0A0A0LMM9_CUCSA</name>
<dbReference type="GO" id="GO:0007131">
    <property type="term" value="P:reciprocal meiotic recombination"/>
    <property type="evidence" value="ECO:0000318"/>
    <property type="project" value="GO_Central"/>
</dbReference>
<reference evidence="1 2" key="1">
    <citation type="journal article" date="2009" name="Nat. Genet.">
        <title>The genome of the cucumber, Cucumis sativus L.</title>
        <authorList>
            <person name="Huang S."/>
            <person name="Li R."/>
            <person name="Zhang Z."/>
            <person name="Li L."/>
            <person name="Gu X."/>
            <person name="Fan W."/>
            <person name="Lucas W.J."/>
            <person name="Wang X."/>
            <person name="Xie B."/>
            <person name="Ni P."/>
            <person name="Ren Y."/>
            <person name="Zhu H."/>
            <person name="Li J."/>
            <person name="Lin K."/>
            <person name="Jin W."/>
            <person name="Fei Z."/>
            <person name="Li G."/>
            <person name="Staub J."/>
            <person name="Kilian A."/>
            <person name="van der Vossen E.A."/>
            <person name="Wu Y."/>
            <person name="Guo J."/>
            <person name="He J."/>
            <person name="Jia Z."/>
            <person name="Ren Y."/>
            <person name="Tian G."/>
            <person name="Lu Y."/>
            <person name="Ruan J."/>
            <person name="Qian W."/>
            <person name="Wang M."/>
            <person name="Huang Q."/>
            <person name="Li B."/>
            <person name="Xuan Z."/>
            <person name="Cao J."/>
            <person name="Asan"/>
            <person name="Wu Z."/>
            <person name="Zhang J."/>
            <person name="Cai Q."/>
            <person name="Bai Y."/>
            <person name="Zhao B."/>
            <person name="Han Y."/>
            <person name="Li Y."/>
            <person name="Li X."/>
            <person name="Wang S."/>
            <person name="Shi Q."/>
            <person name="Liu S."/>
            <person name="Cho W.K."/>
            <person name="Kim J.Y."/>
            <person name="Xu Y."/>
            <person name="Heller-Uszynska K."/>
            <person name="Miao H."/>
            <person name="Cheng Z."/>
            <person name="Zhang S."/>
            <person name="Wu J."/>
            <person name="Yang Y."/>
            <person name="Kang H."/>
            <person name="Li M."/>
            <person name="Liang H."/>
            <person name="Ren X."/>
            <person name="Shi Z."/>
            <person name="Wen M."/>
            <person name="Jian M."/>
            <person name="Yang H."/>
            <person name="Zhang G."/>
            <person name="Yang Z."/>
            <person name="Chen R."/>
            <person name="Liu S."/>
            <person name="Li J."/>
            <person name="Ma L."/>
            <person name="Liu H."/>
            <person name="Zhou Y."/>
            <person name="Zhao J."/>
            <person name="Fang X."/>
            <person name="Li G."/>
            <person name="Fang L."/>
            <person name="Li Y."/>
            <person name="Liu D."/>
            <person name="Zheng H."/>
            <person name="Zhang Y."/>
            <person name="Qin N."/>
            <person name="Li Z."/>
            <person name="Yang G."/>
            <person name="Yang S."/>
            <person name="Bolund L."/>
            <person name="Kristiansen K."/>
            <person name="Zheng H."/>
            <person name="Li S."/>
            <person name="Zhang X."/>
            <person name="Yang H."/>
            <person name="Wang J."/>
            <person name="Sun R."/>
            <person name="Zhang B."/>
            <person name="Jiang S."/>
            <person name="Wang J."/>
            <person name="Du Y."/>
            <person name="Li S."/>
        </authorList>
    </citation>
    <scope>NUCLEOTIDE SEQUENCE [LARGE SCALE GENOMIC DNA]</scope>
    <source>
        <strain evidence="2">cv. 9930</strain>
    </source>
</reference>
<reference evidence="1 2" key="3">
    <citation type="journal article" date="2010" name="BMC Genomics">
        <title>Transcriptome sequencing and comparative analysis of cucumber flowers with different sex types.</title>
        <authorList>
            <person name="Guo S."/>
            <person name="Zheng Y."/>
            <person name="Joung J.G."/>
            <person name="Liu S."/>
            <person name="Zhang Z."/>
            <person name="Crasta O.R."/>
            <person name="Sobral B.W."/>
            <person name="Xu Y."/>
            <person name="Huang S."/>
            <person name="Fei Z."/>
        </authorList>
    </citation>
    <scope>NUCLEOTIDE SEQUENCE [LARGE SCALE GENOMIC DNA]</scope>
    <source>
        <strain evidence="2">cv. 9930</strain>
    </source>
</reference>
<dbReference type="GO" id="GO:0030674">
    <property type="term" value="F:protein-macromolecule adaptor activity"/>
    <property type="evidence" value="ECO:0000318"/>
    <property type="project" value="GO_Central"/>
</dbReference>
<dbReference type="EMBL" id="CM002923">
    <property type="protein sequence ID" value="KGN62289.1"/>
    <property type="molecule type" value="Genomic_DNA"/>
</dbReference>
<gene>
    <name evidence="1" type="ORF">Csa_2G348270</name>
</gene>
<evidence type="ECO:0000313" key="1">
    <source>
        <dbReference type="EMBL" id="KGN62289.1"/>
    </source>
</evidence>
<reference evidence="1 2" key="4">
    <citation type="journal article" date="2011" name="BMC Genomics">
        <title>RNA-Seq improves annotation of protein-coding genes in the cucumber genome.</title>
        <authorList>
            <person name="Li Z."/>
            <person name="Zhang Z."/>
            <person name="Yan P."/>
            <person name="Huang S."/>
            <person name="Fei Z."/>
            <person name="Lin K."/>
        </authorList>
    </citation>
    <scope>NUCLEOTIDE SEQUENCE [LARGE SCALE GENOMIC DNA]</scope>
    <source>
        <strain evidence="2">cv. 9930</strain>
    </source>
</reference>
<dbReference type="Gramene" id="KGN62289">
    <property type="protein sequence ID" value="KGN62289"/>
    <property type="gene ID" value="Csa_2G348270"/>
</dbReference>
<dbReference type="GO" id="GO:0042138">
    <property type="term" value="P:meiotic DNA double-strand break formation"/>
    <property type="evidence" value="ECO:0000318"/>
    <property type="project" value="GO_Central"/>
</dbReference>
<dbReference type="STRING" id="3659.A0A0A0LMM9"/>
<dbReference type="eggNOG" id="ENOG502QSZ1">
    <property type="taxonomic scope" value="Eukaryota"/>
</dbReference>
<dbReference type="Proteomes" id="UP000029981">
    <property type="component" value="Chromosome 2"/>
</dbReference>
<organism evidence="1 2">
    <name type="scientific">Cucumis sativus</name>
    <name type="common">Cucumber</name>
    <dbReference type="NCBI Taxonomy" id="3659"/>
    <lineage>
        <taxon>Eukaryota</taxon>
        <taxon>Viridiplantae</taxon>
        <taxon>Streptophyta</taxon>
        <taxon>Embryophyta</taxon>
        <taxon>Tracheophyta</taxon>
        <taxon>Spermatophyta</taxon>
        <taxon>Magnoliopsida</taxon>
        <taxon>eudicotyledons</taxon>
        <taxon>Gunneridae</taxon>
        <taxon>Pentapetalae</taxon>
        <taxon>rosids</taxon>
        <taxon>fabids</taxon>
        <taxon>Cucurbitales</taxon>
        <taxon>Cucurbitaceae</taxon>
        <taxon>Benincaseae</taxon>
        <taxon>Cucumis</taxon>
    </lineage>
</organism>
<reference evidence="1 2" key="2">
    <citation type="journal article" date="2009" name="PLoS ONE">
        <title>An integrated genetic and cytogenetic map of the cucumber genome.</title>
        <authorList>
            <person name="Ren Y."/>
            <person name="Zhang Z."/>
            <person name="Liu J."/>
            <person name="Staub J.E."/>
            <person name="Han Y."/>
            <person name="Cheng Z."/>
            <person name="Li X."/>
            <person name="Lu J."/>
            <person name="Miao H."/>
            <person name="Kang H."/>
            <person name="Xie B."/>
            <person name="Gu X."/>
            <person name="Wang X."/>
            <person name="Du Y."/>
            <person name="Jin W."/>
            <person name="Huang S."/>
        </authorList>
    </citation>
    <scope>NUCLEOTIDE SEQUENCE [LARGE SCALE GENOMIC DNA]</scope>
    <source>
        <strain evidence="2">cv. 9930</strain>
    </source>
</reference>